<reference evidence="2" key="1">
    <citation type="submission" date="2017-09" db="EMBL/GenBank/DDBJ databases">
        <title>Depth-based differentiation of microbial function through sediment-hosted aquifers and enrichment of novel symbionts in the deep terrestrial subsurface.</title>
        <authorList>
            <person name="Probst A.J."/>
            <person name="Ladd B."/>
            <person name="Jarett J.K."/>
            <person name="Geller-Mcgrath D.E."/>
            <person name="Sieber C.M.K."/>
            <person name="Emerson J.B."/>
            <person name="Anantharaman K."/>
            <person name="Thomas B.C."/>
            <person name="Malmstrom R."/>
            <person name="Stieglmeier M."/>
            <person name="Klingl A."/>
            <person name="Woyke T."/>
            <person name="Ryan C.M."/>
            <person name="Banfield J.F."/>
        </authorList>
    </citation>
    <scope>NUCLEOTIDE SEQUENCE [LARGE SCALE GENOMIC DNA]</scope>
</reference>
<gene>
    <name evidence="1" type="ORF">CO176_01165</name>
</gene>
<dbReference type="EMBL" id="PFWW01000023">
    <property type="protein sequence ID" value="PJA42872.1"/>
    <property type="molecule type" value="Genomic_DNA"/>
</dbReference>
<evidence type="ECO:0008006" key="3">
    <source>
        <dbReference type="Google" id="ProtNLM"/>
    </source>
</evidence>
<organism evidence="1 2">
    <name type="scientific">Candidatus Woesebacteria bacterium CG_4_9_14_3_um_filter_39_10</name>
    <dbReference type="NCBI Taxonomy" id="1975056"/>
    <lineage>
        <taxon>Bacteria</taxon>
        <taxon>Candidatus Woeseibacteriota</taxon>
    </lineage>
</organism>
<sequence length="392" mass="40755">MPGLGTYGLAGNSSIPLPQSAITSSQGFQQYAGAVVGGMASGLAVSGAVVGGAAVASVGGPGVAYLMAQNAIAGSSTLQTAAAVATLSQFPASIIACQTQGTDSPACQYGAMGITTGFFADPIGTLQGLQASAQQVQSVAQAGLSNLQTNTSNLFNPFSDWDNFSLTNAPSMKGQLLETYGKQTLLPPNNLTVIGNDALTGSTFADDALISVVNTQYISGGGTQRLIIDPINDQYLNDYLMKSKSYINTQRTSLGMSRVPLAQKFVTQTFPGYSGANVPENIIQQTMATQQSIYQQGGGVANLGDFINCQAGVCREQALILHNVLANSGKSSEVVTGYLGVGGKHAWVEFIDSVTGQRMVADSVWDFVLPVEEAYQTYGGVLNILRQVFVKP</sequence>
<dbReference type="AlphaFoldDB" id="A0A2M7X9P1"/>
<dbReference type="Proteomes" id="UP000230484">
    <property type="component" value="Unassembled WGS sequence"/>
</dbReference>
<accession>A0A2M7X9P1</accession>
<comment type="caution">
    <text evidence="1">The sequence shown here is derived from an EMBL/GenBank/DDBJ whole genome shotgun (WGS) entry which is preliminary data.</text>
</comment>
<evidence type="ECO:0000313" key="1">
    <source>
        <dbReference type="EMBL" id="PJA42872.1"/>
    </source>
</evidence>
<proteinExistence type="predicted"/>
<name>A0A2M7X9P1_9BACT</name>
<evidence type="ECO:0000313" key="2">
    <source>
        <dbReference type="Proteomes" id="UP000230484"/>
    </source>
</evidence>
<protein>
    <recommendedName>
        <fullName evidence="3">Transglutaminase-like domain-containing protein</fullName>
    </recommendedName>
</protein>